<evidence type="ECO:0000256" key="1">
    <source>
        <dbReference type="ARBA" id="ARBA00022737"/>
    </source>
</evidence>
<dbReference type="InterPro" id="IPR002110">
    <property type="entry name" value="Ankyrin_rpt"/>
</dbReference>
<dbReference type="SMART" id="SM00248">
    <property type="entry name" value="ANK"/>
    <property type="match status" value="8"/>
</dbReference>
<dbReference type="AlphaFoldDB" id="A0AAD6HDP1"/>
<feature type="repeat" description="ANK" evidence="3">
    <location>
        <begin position="400"/>
        <end position="432"/>
    </location>
</feature>
<keyword evidence="1" id="KW-0677">Repeat</keyword>
<dbReference type="Gene3D" id="1.25.40.20">
    <property type="entry name" value="Ankyrin repeat-containing domain"/>
    <property type="match status" value="3"/>
</dbReference>
<dbReference type="PANTHER" id="PTHR24198:SF165">
    <property type="entry name" value="ANKYRIN REPEAT-CONTAINING PROTEIN-RELATED"/>
    <property type="match status" value="1"/>
</dbReference>
<dbReference type="PROSITE" id="PS50088">
    <property type="entry name" value="ANK_REPEAT"/>
    <property type="match status" value="2"/>
</dbReference>
<evidence type="ECO:0000256" key="2">
    <source>
        <dbReference type="ARBA" id="ARBA00023043"/>
    </source>
</evidence>
<organism evidence="4 5">
    <name type="scientific">Penicillium malachiteum</name>
    <dbReference type="NCBI Taxonomy" id="1324776"/>
    <lineage>
        <taxon>Eukaryota</taxon>
        <taxon>Fungi</taxon>
        <taxon>Dikarya</taxon>
        <taxon>Ascomycota</taxon>
        <taxon>Pezizomycotina</taxon>
        <taxon>Eurotiomycetes</taxon>
        <taxon>Eurotiomycetidae</taxon>
        <taxon>Eurotiales</taxon>
        <taxon>Aspergillaceae</taxon>
        <taxon>Penicillium</taxon>
    </lineage>
</organism>
<evidence type="ECO:0000313" key="4">
    <source>
        <dbReference type="EMBL" id="KAJ5709593.1"/>
    </source>
</evidence>
<dbReference type="PROSITE" id="PS50297">
    <property type="entry name" value="ANK_REP_REGION"/>
    <property type="match status" value="2"/>
</dbReference>
<reference evidence="4" key="1">
    <citation type="journal article" date="2023" name="IMA Fungus">
        <title>Comparative genomic study of the Penicillium genus elucidates a diverse pangenome and 15 lateral gene transfer events.</title>
        <authorList>
            <person name="Petersen C."/>
            <person name="Sorensen T."/>
            <person name="Nielsen M.R."/>
            <person name="Sondergaard T.E."/>
            <person name="Sorensen J.L."/>
            <person name="Fitzpatrick D.A."/>
            <person name="Frisvad J.C."/>
            <person name="Nielsen K.L."/>
        </authorList>
    </citation>
    <scope>NUCLEOTIDE SEQUENCE</scope>
    <source>
        <strain evidence="4">IBT 17514</strain>
    </source>
</reference>
<dbReference type="SUPFAM" id="SSF48403">
    <property type="entry name" value="Ankyrin repeat"/>
    <property type="match status" value="2"/>
</dbReference>
<protein>
    <recommendedName>
        <fullName evidence="6">Ankyrin</fullName>
    </recommendedName>
</protein>
<reference evidence="4" key="2">
    <citation type="submission" date="2023-01" db="EMBL/GenBank/DDBJ databases">
        <authorList>
            <person name="Petersen C."/>
        </authorList>
    </citation>
    <scope>NUCLEOTIDE SEQUENCE</scope>
    <source>
        <strain evidence="4">IBT 17514</strain>
    </source>
</reference>
<name>A0AAD6HDP1_9EURO</name>
<evidence type="ECO:0008006" key="6">
    <source>
        <dbReference type="Google" id="ProtNLM"/>
    </source>
</evidence>
<dbReference type="PANTHER" id="PTHR24198">
    <property type="entry name" value="ANKYRIN REPEAT AND PROTEIN KINASE DOMAIN-CONTAINING PROTEIN"/>
    <property type="match status" value="1"/>
</dbReference>
<evidence type="ECO:0000313" key="5">
    <source>
        <dbReference type="Proteomes" id="UP001215712"/>
    </source>
</evidence>
<gene>
    <name evidence="4" type="ORF">N7493_009884</name>
</gene>
<dbReference type="Pfam" id="PF12796">
    <property type="entry name" value="Ank_2"/>
    <property type="match status" value="2"/>
</dbReference>
<sequence length="498" mass="56876">MSLDKIHPDIALCIADLLDEDKDLVAFLKTTRSLYPALAHYTAWRYREIIFQYAVKHSRPDLLKLVIHMPLDVNRKLYPDFRTPICFALMNGDKKSVELLLTKPDLKLNRSEAAMRGSTPLQYVIKAGNETIMESLLSHEGMDVYTASAALWTAFGTQSLNAMKLLLKHNVEPDSPRGRKFLLGAVWSAGQLPFFDVLIEDERVDLGYYWRSEFSGQDPIFLGWMKDLSMERLTRLWHHRSRITASAEVDLPGHPSLYIPNDSLGNNALHIAVARGHHAWAEYLFEQFPDMAHQYNDEYDTPISMVIAKKDLVICDFLLRTNPSIFLMPNHLSDPPVFEIIHKKDLSLFKRVHSVLGDSIFTLRDLSGDVPIIEAATQGYNAMVKGLIRLGADPNATNRDGCTPLMLAARNNNLSLVNSLLRFRTRVDVDREDQLGWTAYIWARWPQYRPRGQTSKDHAEIRRVLEARGAGKGALDRVEKKRWPKKMWLSSSIRKSLV</sequence>
<evidence type="ECO:0000256" key="3">
    <source>
        <dbReference type="PROSITE-ProRule" id="PRU00023"/>
    </source>
</evidence>
<dbReference type="EMBL" id="JAQJAN010000018">
    <property type="protein sequence ID" value="KAJ5709593.1"/>
    <property type="molecule type" value="Genomic_DNA"/>
</dbReference>
<comment type="caution">
    <text evidence="4">The sequence shown here is derived from an EMBL/GenBank/DDBJ whole genome shotgun (WGS) entry which is preliminary data.</text>
</comment>
<keyword evidence="5" id="KW-1185">Reference proteome</keyword>
<dbReference type="InterPro" id="IPR036770">
    <property type="entry name" value="Ankyrin_rpt-contain_sf"/>
</dbReference>
<accession>A0AAD6HDP1</accession>
<dbReference type="Proteomes" id="UP001215712">
    <property type="component" value="Unassembled WGS sequence"/>
</dbReference>
<feature type="repeat" description="ANK" evidence="3">
    <location>
        <begin position="367"/>
        <end position="399"/>
    </location>
</feature>
<keyword evidence="2 3" id="KW-0040">ANK repeat</keyword>
<proteinExistence type="predicted"/>